<evidence type="ECO:0000256" key="3">
    <source>
        <dbReference type="ARBA" id="ARBA00022771"/>
    </source>
</evidence>
<keyword evidence="3" id="KW-0863">Zinc-finger</keyword>
<dbReference type="Pfam" id="PF02721">
    <property type="entry name" value="DUF223"/>
    <property type="match status" value="1"/>
</dbReference>
<dbReference type="InterPro" id="IPR003871">
    <property type="entry name" value="RFA1B/D_OB_1st"/>
</dbReference>
<dbReference type="Pfam" id="PF08646">
    <property type="entry name" value="Rep_fac-A_C"/>
    <property type="match status" value="1"/>
</dbReference>
<reference evidence="9" key="1">
    <citation type="submission" date="2023-02" db="EMBL/GenBank/DDBJ databases">
        <title>Genome of toxic invasive species Heracleum sosnowskyi carries increased number of genes despite the absence of recent whole-genome duplications.</title>
        <authorList>
            <person name="Schelkunov M."/>
            <person name="Shtratnikova V."/>
            <person name="Makarenko M."/>
            <person name="Klepikova A."/>
            <person name="Omelchenko D."/>
            <person name="Novikova G."/>
            <person name="Obukhova E."/>
            <person name="Bogdanov V."/>
            <person name="Penin A."/>
            <person name="Logacheva M."/>
        </authorList>
    </citation>
    <scope>NUCLEOTIDE SEQUENCE</scope>
    <source>
        <strain evidence="9">Hsosn_3</strain>
        <tissue evidence="9">Leaf</tissue>
    </source>
</reference>
<feature type="domain" description="Replication factor A C-terminal" evidence="8">
    <location>
        <begin position="294"/>
        <end position="424"/>
    </location>
</feature>
<evidence type="ECO:0000256" key="1">
    <source>
        <dbReference type="ARBA" id="ARBA00005690"/>
    </source>
</evidence>
<dbReference type="GO" id="GO:0008270">
    <property type="term" value="F:zinc ion binding"/>
    <property type="evidence" value="ECO:0007669"/>
    <property type="project" value="UniProtKB-KW"/>
</dbReference>
<reference evidence="9" key="2">
    <citation type="submission" date="2023-05" db="EMBL/GenBank/DDBJ databases">
        <authorList>
            <person name="Schelkunov M.I."/>
        </authorList>
    </citation>
    <scope>NUCLEOTIDE SEQUENCE</scope>
    <source>
        <strain evidence="9">Hsosn_3</strain>
        <tissue evidence="9">Leaf</tissue>
    </source>
</reference>
<organism evidence="9 10">
    <name type="scientific">Heracleum sosnowskyi</name>
    <dbReference type="NCBI Taxonomy" id="360622"/>
    <lineage>
        <taxon>Eukaryota</taxon>
        <taxon>Viridiplantae</taxon>
        <taxon>Streptophyta</taxon>
        <taxon>Embryophyta</taxon>
        <taxon>Tracheophyta</taxon>
        <taxon>Spermatophyta</taxon>
        <taxon>Magnoliopsida</taxon>
        <taxon>eudicotyledons</taxon>
        <taxon>Gunneridae</taxon>
        <taxon>Pentapetalae</taxon>
        <taxon>asterids</taxon>
        <taxon>campanulids</taxon>
        <taxon>Apiales</taxon>
        <taxon>Apiaceae</taxon>
        <taxon>Apioideae</taxon>
        <taxon>apioid superclade</taxon>
        <taxon>Tordylieae</taxon>
        <taxon>Tordyliinae</taxon>
        <taxon>Heracleum</taxon>
    </lineage>
</organism>
<feature type="domain" description="Replication protein A 70 kDa DNA-binding subunit B/D first OB fold" evidence="7">
    <location>
        <begin position="6"/>
        <end position="112"/>
    </location>
</feature>
<keyword evidence="5" id="KW-0238">DNA-binding</keyword>
<keyword evidence="2" id="KW-0479">Metal-binding</keyword>
<feature type="compositionally biased region" description="Basic residues" evidence="6">
    <location>
        <begin position="515"/>
        <end position="524"/>
    </location>
</feature>
<dbReference type="PANTHER" id="PTHR47165">
    <property type="entry name" value="OS03G0429900 PROTEIN"/>
    <property type="match status" value="1"/>
</dbReference>
<protein>
    <submittedName>
        <fullName evidence="9">Uncharacterized protein</fullName>
    </submittedName>
</protein>
<dbReference type="InterPro" id="IPR047192">
    <property type="entry name" value="Euk_RPA1_DBD_C"/>
</dbReference>
<evidence type="ECO:0000313" key="10">
    <source>
        <dbReference type="Proteomes" id="UP001237642"/>
    </source>
</evidence>
<evidence type="ECO:0000256" key="2">
    <source>
        <dbReference type="ARBA" id="ARBA00022723"/>
    </source>
</evidence>
<gene>
    <name evidence="9" type="ORF">POM88_001923</name>
</gene>
<evidence type="ECO:0000256" key="6">
    <source>
        <dbReference type="SAM" id="MobiDB-lite"/>
    </source>
</evidence>
<keyword evidence="4" id="KW-0862">Zinc</keyword>
<evidence type="ECO:0000259" key="8">
    <source>
        <dbReference type="Pfam" id="PF08646"/>
    </source>
</evidence>
<dbReference type="EMBL" id="JAUIZM010000001">
    <property type="protein sequence ID" value="KAK1402318.1"/>
    <property type="molecule type" value="Genomic_DNA"/>
</dbReference>
<accession>A0AAD8NC54</accession>
<dbReference type="Gene3D" id="2.40.50.140">
    <property type="entry name" value="Nucleic acid-binding proteins"/>
    <property type="match status" value="3"/>
</dbReference>
<keyword evidence="10" id="KW-1185">Reference proteome</keyword>
<feature type="region of interest" description="Disordered" evidence="6">
    <location>
        <begin position="499"/>
        <end position="524"/>
    </location>
</feature>
<dbReference type="AlphaFoldDB" id="A0AAD8NC54"/>
<evidence type="ECO:0000256" key="4">
    <source>
        <dbReference type="ARBA" id="ARBA00022833"/>
    </source>
</evidence>
<dbReference type="InterPro" id="IPR012340">
    <property type="entry name" value="NA-bd_OB-fold"/>
</dbReference>
<comment type="caution">
    <text evidence="9">The sequence shown here is derived from an EMBL/GenBank/DDBJ whole genome shotgun (WGS) entry which is preliminary data.</text>
</comment>
<dbReference type="Proteomes" id="UP001237642">
    <property type="component" value="Unassembled WGS sequence"/>
</dbReference>
<evidence type="ECO:0000259" key="7">
    <source>
        <dbReference type="Pfam" id="PF02721"/>
    </source>
</evidence>
<sequence>MMTNVKFDSLDSLDDSKYEWTIKVRVIRIWDSYSIRGDKEFKGRNMLLLDDKHDRMHAFIWPSYIDTFENTFEEGKIYSIRNFSVKTYRKETLRCTKYDKQIWLSKYTKVVKFDESKGMDRMIRTIEFDFFDIADIREMISKQSDNNCLIDIIGVLKDEDLLRQRTFHRDVEQRCIRFTLTDGSASIKTCFWDNLGESFLSELMKTTDTPVVVIVSSCRVNEYKAEPYVSNVGATRFFLNYNHRSVDEMKKRGILPDFNMDHPIMREPAERTTIFTIAQLRTLEESYIMKAVMCQVTVRSVKETKDWNYDACSRCQKEIEMIEGKFRCEKCKRNIPFPEKRFRICLMAEDVTGVAAFILCDREVETVIGKTVFDVIADQEMSGKPEDFPNILKVFEGNAYTLTIRINEENVKKNSHTYTVVDIYQGFEINENNNSDDGDFSGVPKISQYSSTYSMHKSESITPSVQICESKTPDTGKSATSNPLKRLNDGTVISITDLDEHSHVDDNEKQPKPITLKHIKKEKV</sequence>
<feature type="compositionally biased region" description="Basic and acidic residues" evidence="6">
    <location>
        <begin position="499"/>
        <end position="511"/>
    </location>
</feature>
<evidence type="ECO:0000313" key="9">
    <source>
        <dbReference type="EMBL" id="KAK1402318.1"/>
    </source>
</evidence>
<comment type="similarity">
    <text evidence="1">Belongs to the replication factor A protein 1 family.</text>
</comment>
<name>A0AAD8NC54_9APIA</name>
<dbReference type="PANTHER" id="PTHR47165:SF4">
    <property type="entry name" value="OS03G0429900 PROTEIN"/>
    <property type="match status" value="1"/>
</dbReference>
<dbReference type="GO" id="GO:0003677">
    <property type="term" value="F:DNA binding"/>
    <property type="evidence" value="ECO:0007669"/>
    <property type="project" value="UniProtKB-KW"/>
</dbReference>
<dbReference type="InterPro" id="IPR013955">
    <property type="entry name" value="Rep_factor-A_C"/>
</dbReference>
<dbReference type="CDD" id="cd04480">
    <property type="entry name" value="RPA1_DBD_A_like"/>
    <property type="match status" value="1"/>
</dbReference>
<dbReference type="CDD" id="cd04476">
    <property type="entry name" value="RPA1_DBD_C"/>
    <property type="match status" value="1"/>
</dbReference>
<dbReference type="SUPFAM" id="SSF50249">
    <property type="entry name" value="Nucleic acid-binding proteins"/>
    <property type="match status" value="3"/>
</dbReference>
<proteinExistence type="inferred from homology"/>
<evidence type="ECO:0000256" key="5">
    <source>
        <dbReference type="ARBA" id="ARBA00023125"/>
    </source>
</evidence>